<feature type="transmembrane region" description="Helical" evidence="6">
    <location>
        <begin position="404"/>
        <end position="423"/>
    </location>
</feature>
<dbReference type="eggNOG" id="KOG1162">
    <property type="taxonomic scope" value="Eukaryota"/>
</dbReference>
<dbReference type="InterPro" id="IPR004331">
    <property type="entry name" value="SPX_dom"/>
</dbReference>
<dbReference type="PANTHER" id="PTHR10783">
    <property type="entry name" value="XENOTROPIC AND POLYTROPIC RETROVIRUS RECEPTOR 1-RELATED"/>
    <property type="match status" value="1"/>
</dbReference>
<reference evidence="9" key="3">
    <citation type="submission" date="2025-09" db="UniProtKB">
        <authorList>
            <consortium name="Ensembl"/>
        </authorList>
    </citation>
    <scope>IDENTIFICATION</scope>
</reference>
<dbReference type="GO" id="GO:0016036">
    <property type="term" value="P:cellular response to phosphate starvation"/>
    <property type="evidence" value="ECO:0007669"/>
    <property type="project" value="TreeGrafter"/>
</dbReference>
<dbReference type="EMBL" id="AFYH01007915">
    <property type="status" value="NOT_ANNOTATED_CDS"/>
    <property type="molecule type" value="Genomic_DNA"/>
</dbReference>
<dbReference type="GO" id="GO:0005794">
    <property type="term" value="C:Golgi apparatus"/>
    <property type="evidence" value="ECO:0007669"/>
    <property type="project" value="TreeGrafter"/>
</dbReference>
<feature type="transmembrane region" description="Helical" evidence="6">
    <location>
        <begin position="547"/>
        <end position="569"/>
    </location>
</feature>
<dbReference type="InParanoid" id="H3B9T5"/>
<reference evidence="9" key="2">
    <citation type="submission" date="2025-08" db="UniProtKB">
        <authorList>
            <consortium name="Ensembl"/>
        </authorList>
    </citation>
    <scope>IDENTIFICATION</scope>
</reference>
<feature type="domain" description="SPX" evidence="8">
    <location>
        <begin position="1"/>
        <end position="176"/>
    </location>
</feature>
<sequence>MKFAERLAAHLTPEWRKQYICYESLKKMLYAAQDQAPTAEATEPLVLQRHYASFEEVFFQICEKELTKINTFYAEEKLAEAQRRLATLQCELEAVLEGQKEDIITLSGQQRRVFYRSLRHKAQHKTLCDLKLAFSELYLSLILLQNYQNLNFTGFCKIMKKHDKLLRTHRGAEWQLGHVEPSPFHTSNKIDLLIQDVQSLFTNQLEGGDRQKAMKRLRVPPLGAAQSAPVWTTFRVGVQCGLIMALTALISVTVFYISKEVNLWPLLRMYRGGFLLIEFIFLLGINIYGWRKAGVNHILIFELDPRNHLSYQHLFELAGVFGVLWCISLLICLFSVYVSVPIQVNPLAFYGFMLLLLINPVKTFYYKSRVWLLKLLYRVLTAPFHKVGFADFWLADQLNSLSPVFLDLWAILWLYTFEANWWNHSGLNEPPTGNLCFKIYIFESRLQMSLLPFLILLNCDLRYFKKLLHAFACSLIFFIYTHIYIYIHQRSQFPIGVKVYFYLWIVMACVSTLCTTTWDLKMDWGLFDKNIKENKFLREETVYPKKAYYYCAIAGDILLRISWTMNIIFAQMRHSGRAEIITTVLAPLEVFRRFIWNFFRLENEHLNNCGQFRAVRDISIAPQNTENQAALEQMMDQEDGVKNHGKVNSSKKRSSFSFKRIRLVA</sequence>
<dbReference type="InterPro" id="IPR004342">
    <property type="entry name" value="EXS_C"/>
</dbReference>
<feature type="domain" description="EXS" evidence="7">
    <location>
        <begin position="435"/>
        <end position="633"/>
    </location>
</feature>
<feature type="transmembrane region" description="Helical" evidence="6">
    <location>
        <begin position="347"/>
        <end position="366"/>
    </location>
</feature>
<accession>H3B9T5</accession>
<keyword evidence="4 6" id="KW-1133">Transmembrane helix</keyword>
<feature type="transmembrane region" description="Helical" evidence="6">
    <location>
        <begin position="269"/>
        <end position="290"/>
    </location>
</feature>
<dbReference type="GO" id="GO:0006817">
    <property type="term" value="P:phosphate ion transport"/>
    <property type="evidence" value="ECO:0007669"/>
    <property type="project" value="TreeGrafter"/>
</dbReference>
<dbReference type="Pfam" id="PF03124">
    <property type="entry name" value="EXS"/>
    <property type="match status" value="1"/>
</dbReference>
<dbReference type="GO" id="GO:0000822">
    <property type="term" value="F:inositol hexakisphosphate binding"/>
    <property type="evidence" value="ECO:0007669"/>
    <property type="project" value="TreeGrafter"/>
</dbReference>
<evidence type="ECO:0000259" key="7">
    <source>
        <dbReference type="PROSITE" id="PS51380"/>
    </source>
</evidence>
<gene>
    <name evidence="9" type="primary">LOC102365785</name>
</gene>
<dbReference type="HOGENOM" id="CLU_006116_3_0_1"/>
<evidence type="ECO:0000313" key="9">
    <source>
        <dbReference type="Ensembl" id="ENSLACP00000018656.1"/>
    </source>
</evidence>
<dbReference type="AlphaFoldDB" id="H3B9T5"/>
<reference evidence="10" key="1">
    <citation type="submission" date="2011-08" db="EMBL/GenBank/DDBJ databases">
        <title>The draft genome of Latimeria chalumnae.</title>
        <authorList>
            <person name="Di Palma F."/>
            <person name="Alfoldi J."/>
            <person name="Johnson J."/>
            <person name="Berlin A."/>
            <person name="Gnerre S."/>
            <person name="Jaffe D."/>
            <person name="MacCallum I."/>
            <person name="Young S."/>
            <person name="Walker B.J."/>
            <person name="Lander E."/>
            <person name="Lindblad-Toh K."/>
        </authorList>
    </citation>
    <scope>NUCLEOTIDE SEQUENCE [LARGE SCALE GENOMIC DNA]</scope>
    <source>
        <strain evidence="10">Wild caught</strain>
    </source>
</reference>
<feature type="transmembrane region" description="Helical" evidence="6">
    <location>
        <begin position="236"/>
        <end position="257"/>
    </location>
</feature>
<evidence type="ECO:0000256" key="6">
    <source>
        <dbReference type="SAM" id="Phobius"/>
    </source>
</evidence>
<dbReference type="EMBL" id="AFYH01007917">
    <property type="status" value="NOT_ANNOTATED_CDS"/>
    <property type="molecule type" value="Genomic_DNA"/>
</dbReference>
<dbReference type="GeneTree" id="ENSGT00940000164519"/>
<evidence type="ECO:0000256" key="4">
    <source>
        <dbReference type="ARBA" id="ARBA00022989"/>
    </source>
</evidence>
<dbReference type="EMBL" id="AFYH01007914">
    <property type="status" value="NOT_ANNOTATED_CDS"/>
    <property type="molecule type" value="Genomic_DNA"/>
</dbReference>
<dbReference type="EMBL" id="AFYH01007916">
    <property type="status" value="NOT_ANNOTATED_CDS"/>
    <property type="molecule type" value="Genomic_DNA"/>
</dbReference>
<evidence type="ECO:0000313" key="10">
    <source>
        <dbReference type="Proteomes" id="UP000008672"/>
    </source>
</evidence>
<feature type="transmembrane region" description="Helical" evidence="6">
    <location>
        <begin position="467"/>
        <end position="487"/>
    </location>
</feature>
<dbReference type="PANTHER" id="PTHR10783:SF103">
    <property type="entry name" value="SOLUTE CARRIER FAMILY 53 MEMBER 1"/>
    <property type="match status" value="1"/>
</dbReference>
<evidence type="ECO:0000256" key="2">
    <source>
        <dbReference type="ARBA" id="ARBA00009665"/>
    </source>
</evidence>
<feature type="transmembrane region" description="Helical" evidence="6">
    <location>
        <begin position="499"/>
        <end position="518"/>
    </location>
</feature>
<evidence type="ECO:0000256" key="3">
    <source>
        <dbReference type="ARBA" id="ARBA00022692"/>
    </source>
</evidence>
<organism evidence="9 10">
    <name type="scientific">Latimeria chalumnae</name>
    <name type="common">Coelacanth</name>
    <dbReference type="NCBI Taxonomy" id="7897"/>
    <lineage>
        <taxon>Eukaryota</taxon>
        <taxon>Metazoa</taxon>
        <taxon>Chordata</taxon>
        <taxon>Craniata</taxon>
        <taxon>Vertebrata</taxon>
        <taxon>Euteleostomi</taxon>
        <taxon>Coelacanthiformes</taxon>
        <taxon>Coelacanthidae</taxon>
        <taxon>Latimeria</taxon>
    </lineage>
</organism>
<dbReference type="CDD" id="cd14477">
    <property type="entry name" value="SPX_XPR1_like"/>
    <property type="match status" value="1"/>
</dbReference>
<feature type="transmembrane region" description="Helical" evidence="6">
    <location>
        <begin position="317"/>
        <end position="340"/>
    </location>
</feature>
<dbReference type="PROSITE" id="PS51380">
    <property type="entry name" value="EXS"/>
    <property type="match status" value="1"/>
</dbReference>
<dbReference type="OMA" id="HECYESD"/>
<keyword evidence="3 6" id="KW-0812">Transmembrane</keyword>
<dbReference type="Proteomes" id="UP000008672">
    <property type="component" value="Unassembled WGS sequence"/>
</dbReference>
<keyword evidence="10" id="KW-1185">Reference proteome</keyword>
<evidence type="ECO:0000259" key="8">
    <source>
        <dbReference type="PROSITE" id="PS51382"/>
    </source>
</evidence>
<dbReference type="Pfam" id="PF03105">
    <property type="entry name" value="SPX"/>
    <property type="match status" value="2"/>
</dbReference>
<dbReference type="EMBL" id="AFYH01007918">
    <property type="status" value="NOT_ANNOTATED_CDS"/>
    <property type="molecule type" value="Genomic_DNA"/>
</dbReference>
<comment type="similarity">
    <text evidence="2">Belongs to the SYG1 (TC 2.A.94) family.</text>
</comment>
<dbReference type="GO" id="GO:0005886">
    <property type="term" value="C:plasma membrane"/>
    <property type="evidence" value="ECO:0007669"/>
    <property type="project" value="TreeGrafter"/>
</dbReference>
<evidence type="ECO:0000256" key="5">
    <source>
        <dbReference type="ARBA" id="ARBA00023136"/>
    </source>
</evidence>
<keyword evidence="5 6" id="KW-0472">Membrane</keyword>
<evidence type="ECO:0000256" key="1">
    <source>
        <dbReference type="ARBA" id="ARBA00004141"/>
    </source>
</evidence>
<dbReference type="PROSITE" id="PS51382">
    <property type="entry name" value="SPX"/>
    <property type="match status" value="1"/>
</dbReference>
<dbReference type="Ensembl" id="ENSLACT00000018789.1">
    <property type="protein sequence ID" value="ENSLACP00000018656.1"/>
    <property type="gene ID" value="ENSLACG00000016429.1"/>
</dbReference>
<evidence type="ECO:0008006" key="11">
    <source>
        <dbReference type="Google" id="ProtNLM"/>
    </source>
</evidence>
<comment type="subcellular location">
    <subcellularLocation>
        <location evidence="1">Membrane</location>
        <topology evidence="1">Multi-pass membrane protein</topology>
    </subcellularLocation>
</comment>
<dbReference type="STRING" id="7897.ENSLACP00000018656"/>
<name>H3B9T5_LATCH</name>
<proteinExistence type="inferred from homology"/>
<protein>
    <recommendedName>
        <fullName evidence="11">Xenotropic and polytropic retrovirus receptor 1</fullName>
    </recommendedName>
</protein>